<dbReference type="PROSITE" id="PS50297">
    <property type="entry name" value="ANK_REP_REGION"/>
    <property type="match status" value="1"/>
</dbReference>
<feature type="non-terminal residue" evidence="2">
    <location>
        <position position="78"/>
    </location>
</feature>
<dbReference type="Proteomes" id="UP000011087">
    <property type="component" value="Unassembled WGS sequence"/>
</dbReference>
<dbReference type="STRING" id="905079.L1I5S3"/>
<dbReference type="RefSeq" id="XP_005818185.1">
    <property type="nucleotide sequence ID" value="XM_005818128.1"/>
</dbReference>
<dbReference type="HOGENOM" id="CLU_2629438_0_0_1"/>
<dbReference type="SMART" id="SM00248">
    <property type="entry name" value="ANK"/>
    <property type="match status" value="2"/>
</dbReference>
<dbReference type="PROSITE" id="PS50088">
    <property type="entry name" value="ANK_REPEAT"/>
    <property type="match status" value="1"/>
</dbReference>
<dbReference type="GeneID" id="17287929"/>
<gene>
    <name evidence="2" type="ORF">GUITHDRAFT_61492</name>
</gene>
<dbReference type="PANTHER" id="PTHR22677">
    <property type="entry name" value="ANKYRIN REPEAT DOMAIN-CONTAINING PROTEIN 60"/>
    <property type="match status" value="1"/>
</dbReference>
<keyword evidence="4" id="KW-1185">Reference proteome</keyword>
<reference evidence="3" key="3">
    <citation type="submission" date="2016-03" db="UniProtKB">
        <authorList>
            <consortium name="EnsemblProtists"/>
        </authorList>
    </citation>
    <scope>IDENTIFICATION</scope>
</reference>
<protein>
    <submittedName>
        <fullName evidence="2 3">Uncharacterized protein</fullName>
    </submittedName>
</protein>
<dbReference type="Gene3D" id="1.25.40.20">
    <property type="entry name" value="Ankyrin repeat-containing domain"/>
    <property type="match status" value="1"/>
</dbReference>
<keyword evidence="1" id="KW-0040">ANK repeat</keyword>
<dbReference type="InterPro" id="IPR039323">
    <property type="entry name" value="ANKRD_45/46/60"/>
</dbReference>
<feature type="repeat" description="ANK" evidence="1">
    <location>
        <begin position="53"/>
        <end position="78"/>
    </location>
</feature>
<accession>L1I5S3</accession>
<dbReference type="Pfam" id="PF13637">
    <property type="entry name" value="Ank_4"/>
    <property type="match status" value="1"/>
</dbReference>
<dbReference type="PANTHER" id="PTHR22677:SF4">
    <property type="entry name" value="USHER SYNDROME TYPE-1G PROTEIN-LIKE PROTEIN"/>
    <property type="match status" value="1"/>
</dbReference>
<dbReference type="OrthoDB" id="194358at2759"/>
<dbReference type="AlphaFoldDB" id="L1I5S3"/>
<name>L1I5S3_GUITC</name>
<proteinExistence type="predicted"/>
<dbReference type="SUPFAM" id="SSF48403">
    <property type="entry name" value="Ankyrin repeat"/>
    <property type="match status" value="1"/>
</dbReference>
<evidence type="ECO:0000313" key="2">
    <source>
        <dbReference type="EMBL" id="EKX31205.1"/>
    </source>
</evidence>
<feature type="non-terminal residue" evidence="2">
    <location>
        <position position="1"/>
    </location>
</feature>
<evidence type="ECO:0000313" key="4">
    <source>
        <dbReference type="Proteomes" id="UP000011087"/>
    </source>
</evidence>
<dbReference type="InterPro" id="IPR002110">
    <property type="entry name" value="Ankyrin_rpt"/>
</dbReference>
<sequence>KKVAAELCKMYGVLSEGEEEESPALVSAASRGQEDMLELLLIAGHDVHCANRDGMTALHAAATMGYDKCIQVLLLHGA</sequence>
<reference evidence="2 4" key="1">
    <citation type="journal article" date="2012" name="Nature">
        <title>Algal genomes reveal evolutionary mosaicism and the fate of nucleomorphs.</title>
        <authorList>
            <consortium name="DOE Joint Genome Institute"/>
            <person name="Curtis B.A."/>
            <person name="Tanifuji G."/>
            <person name="Burki F."/>
            <person name="Gruber A."/>
            <person name="Irimia M."/>
            <person name="Maruyama S."/>
            <person name="Arias M.C."/>
            <person name="Ball S.G."/>
            <person name="Gile G.H."/>
            <person name="Hirakawa Y."/>
            <person name="Hopkins J.F."/>
            <person name="Kuo A."/>
            <person name="Rensing S.A."/>
            <person name="Schmutz J."/>
            <person name="Symeonidi A."/>
            <person name="Elias M."/>
            <person name="Eveleigh R.J."/>
            <person name="Herman E.K."/>
            <person name="Klute M.J."/>
            <person name="Nakayama T."/>
            <person name="Obornik M."/>
            <person name="Reyes-Prieto A."/>
            <person name="Armbrust E.V."/>
            <person name="Aves S.J."/>
            <person name="Beiko R.G."/>
            <person name="Coutinho P."/>
            <person name="Dacks J.B."/>
            <person name="Durnford D.G."/>
            <person name="Fast N.M."/>
            <person name="Green B.R."/>
            <person name="Grisdale C.J."/>
            <person name="Hempel F."/>
            <person name="Henrissat B."/>
            <person name="Hoppner M.P."/>
            <person name="Ishida K."/>
            <person name="Kim E."/>
            <person name="Koreny L."/>
            <person name="Kroth P.G."/>
            <person name="Liu Y."/>
            <person name="Malik S.B."/>
            <person name="Maier U.G."/>
            <person name="McRose D."/>
            <person name="Mock T."/>
            <person name="Neilson J.A."/>
            <person name="Onodera N.T."/>
            <person name="Poole A.M."/>
            <person name="Pritham E.J."/>
            <person name="Richards T.A."/>
            <person name="Rocap G."/>
            <person name="Roy S.W."/>
            <person name="Sarai C."/>
            <person name="Schaack S."/>
            <person name="Shirato S."/>
            <person name="Slamovits C.H."/>
            <person name="Spencer D.F."/>
            <person name="Suzuki S."/>
            <person name="Worden A.Z."/>
            <person name="Zauner S."/>
            <person name="Barry K."/>
            <person name="Bell C."/>
            <person name="Bharti A.K."/>
            <person name="Crow J.A."/>
            <person name="Grimwood J."/>
            <person name="Kramer R."/>
            <person name="Lindquist E."/>
            <person name="Lucas S."/>
            <person name="Salamov A."/>
            <person name="McFadden G.I."/>
            <person name="Lane C.E."/>
            <person name="Keeling P.J."/>
            <person name="Gray M.W."/>
            <person name="Grigoriev I.V."/>
            <person name="Archibald J.M."/>
        </authorList>
    </citation>
    <scope>NUCLEOTIDE SEQUENCE</scope>
    <source>
        <strain evidence="2 4">CCMP2712</strain>
    </source>
</reference>
<evidence type="ECO:0000313" key="3">
    <source>
        <dbReference type="EnsemblProtists" id="EKX31205"/>
    </source>
</evidence>
<dbReference type="EnsemblProtists" id="EKX31205">
    <property type="protein sequence ID" value="EKX31205"/>
    <property type="gene ID" value="GUITHDRAFT_61492"/>
</dbReference>
<dbReference type="PaxDb" id="55529-EKX31205"/>
<organism evidence="2">
    <name type="scientific">Guillardia theta (strain CCMP2712)</name>
    <name type="common">Cryptophyte</name>
    <dbReference type="NCBI Taxonomy" id="905079"/>
    <lineage>
        <taxon>Eukaryota</taxon>
        <taxon>Cryptophyceae</taxon>
        <taxon>Pyrenomonadales</taxon>
        <taxon>Geminigeraceae</taxon>
        <taxon>Guillardia</taxon>
    </lineage>
</organism>
<reference evidence="4" key="2">
    <citation type="submission" date="2012-11" db="EMBL/GenBank/DDBJ databases">
        <authorList>
            <person name="Kuo A."/>
            <person name="Curtis B.A."/>
            <person name="Tanifuji G."/>
            <person name="Burki F."/>
            <person name="Gruber A."/>
            <person name="Irimia M."/>
            <person name="Maruyama S."/>
            <person name="Arias M.C."/>
            <person name="Ball S.G."/>
            <person name="Gile G.H."/>
            <person name="Hirakawa Y."/>
            <person name="Hopkins J.F."/>
            <person name="Rensing S.A."/>
            <person name="Schmutz J."/>
            <person name="Symeonidi A."/>
            <person name="Elias M."/>
            <person name="Eveleigh R.J."/>
            <person name="Herman E.K."/>
            <person name="Klute M.J."/>
            <person name="Nakayama T."/>
            <person name="Obornik M."/>
            <person name="Reyes-Prieto A."/>
            <person name="Armbrust E.V."/>
            <person name="Aves S.J."/>
            <person name="Beiko R.G."/>
            <person name="Coutinho P."/>
            <person name="Dacks J.B."/>
            <person name="Durnford D.G."/>
            <person name="Fast N.M."/>
            <person name="Green B.R."/>
            <person name="Grisdale C."/>
            <person name="Hempe F."/>
            <person name="Henrissat B."/>
            <person name="Hoppner M.P."/>
            <person name="Ishida K.-I."/>
            <person name="Kim E."/>
            <person name="Koreny L."/>
            <person name="Kroth P.G."/>
            <person name="Liu Y."/>
            <person name="Malik S.-B."/>
            <person name="Maier U.G."/>
            <person name="McRose D."/>
            <person name="Mock T."/>
            <person name="Neilson J.A."/>
            <person name="Onodera N.T."/>
            <person name="Poole A.M."/>
            <person name="Pritham E.J."/>
            <person name="Richards T.A."/>
            <person name="Rocap G."/>
            <person name="Roy S.W."/>
            <person name="Sarai C."/>
            <person name="Schaack S."/>
            <person name="Shirato S."/>
            <person name="Slamovits C.H."/>
            <person name="Spencer D.F."/>
            <person name="Suzuki S."/>
            <person name="Worden A.Z."/>
            <person name="Zauner S."/>
            <person name="Barry K."/>
            <person name="Bell C."/>
            <person name="Bharti A.K."/>
            <person name="Crow J.A."/>
            <person name="Grimwood J."/>
            <person name="Kramer R."/>
            <person name="Lindquist E."/>
            <person name="Lucas S."/>
            <person name="Salamov A."/>
            <person name="McFadden G.I."/>
            <person name="Lane C.E."/>
            <person name="Keeling P.J."/>
            <person name="Gray M.W."/>
            <person name="Grigoriev I.V."/>
            <person name="Archibald J.M."/>
        </authorList>
    </citation>
    <scope>NUCLEOTIDE SEQUENCE</scope>
    <source>
        <strain evidence="4">CCMP2712</strain>
    </source>
</reference>
<dbReference type="EMBL" id="JH993330">
    <property type="protein sequence ID" value="EKX31205.1"/>
    <property type="molecule type" value="Genomic_DNA"/>
</dbReference>
<dbReference type="InterPro" id="IPR036770">
    <property type="entry name" value="Ankyrin_rpt-contain_sf"/>
</dbReference>
<dbReference type="KEGG" id="gtt:GUITHDRAFT_61492"/>
<evidence type="ECO:0000256" key="1">
    <source>
        <dbReference type="PROSITE-ProRule" id="PRU00023"/>
    </source>
</evidence>